<name>A0A066XAB6_COLSU</name>
<proteinExistence type="predicted"/>
<comment type="caution">
    <text evidence="2">The sequence shown here is derived from an EMBL/GenBank/DDBJ whole genome shotgun (WGS) entry which is preliminary data.</text>
</comment>
<reference evidence="3" key="1">
    <citation type="journal article" date="2014" name="Genome Announc.">
        <title>Draft genome sequence of Colletotrichum sublineola, a destructive pathogen of cultivated sorghum.</title>
        <authorList>
            <person name="Baroncelli R."/>
            <person name="Sanz-Martin J.M."/>
            <person name="Rech G.E."/>
            <person name="Sukno S.A."/>
            <person name="Thon M.R."/>
        </authorList>
    </citation>
    <scope>NUCLEOTIDE SEQUENCE [LARGE SCALE GENOMIC DNA]</scope>
    <source>
        <strain evidence="3">TX430BB</strain>
    </source>
</reference>
<sequence>MSVISRIQMVLNYEYDPHVGFTGLTGGAPCIRCLASMHRDVNELVCVASHHVAKCVVCQIDKKKCSAVPQELYGAAQYTWNMLMFYRQKEADGELGDLDRGRILVTFAACASAWERIGDYIANPSVGGRKVHLEQATLQELASNREHMALMIQVQTGLLNANNKDEIQNRLSALQPAYLRNDSRAHALQSAMDSLETCDIEAKPGVTIKGIADFPQFEKFRKLVGKYSANNVPTCVVAVYGAGPIGRGQSTQTPSKRRSLATTRVPGGPDSDASESEASELEGSPSKLRAKRRKVGEDSATRSAVDTLQALHPDFLAMVREAMDLDVAGRPLTTFQANVLRKFDDTLVAAENEVAAQGGTFDTDAYMASLDSITVPDAASGPSGPSGPVGDGSPTFAQMSAAAVDAKNALLSLFRDDIQRPLVESARRKMAARRAAIQRAAKRPRSSRSKGKQASPEDLTNEEKTALDKYDDLLVTALDAYRAVKLPLSDPFDPDA</sequence>
<dbReference type="AlphaFoldDB" id="A0A066XAB6"/>
<accession>A0A066XAB6</accession>
<evidence type="ECO:0000313" key="2">
    <source>
        <dbReference type="EMBL" id="KDN65892.1"/>
    </source>
</evidence>
<protein>
    <submittedName>
        <fullName evidence="2">Uncharacterized protein</fullName>
    </submittedName>
</protein>
<dbReference type="OrthoDB" id="4850838at2759"/>
<feature type="region of interest" description="Disordered" evidence="1">
    <location>
        <begin position="433"/>
        <end position="466"/>
    </location>
</feature>
<dbReference type="HOGENOM" id="CLU_549824_0_0_1"/>
<dbReference type="Proteomes" id="UP000027238">
    <property type="component" value="Unassembled WGS sequence"/>
</dbReference>
<organism evidence="2 3">
    <name type="scientific">Colletotrichum sublineola</name>
    <name type="common">Sorghum anthracnose fungus</name>
    <dbReference type="NCBI Taxonomy" id="1173701"/>
    <lineage>
        <taxon>Eukaryota</taxon>
        <taxon>Fungi</taxon>
        <taxon>Dikarya</taxon>
        <taxon>Ascomycota</taxon>
        <taxon>Pezizomycotina</taxon>
        <taxon>Sordariomycetes</taxon>
        <taxon>Hypocreomycetidae</taxon>
        <taxon>Glomerellales</taxon>
        <taxon>Glomerellaceae</taxon>
        <taxon>Colletotrichum</taxon>
        <taxon>Colletotrichum graminicola species complex</taxon>
    </lineage>
</organism>
<feature type="region of interest" description="Disordered" evidence="1">
    <location>
        <begin position="246"/>
        <end position="303"/>
    </location>
</feature>
<evidence type="ECO:0000313" key="3">
    <source>
        <dbReference type="Proteomes" id="UP000027238"/>
    </source>
</evidence>
<dbReference type="eggNOG" id="ENOG502T4PK">
    <property type="taxonomic scope" value="Eukaryota"/>
</dbReference>
<evidence type="ECO:0000256" key="1">
    <source>
        <dbReference type="SAM" id="MobiDB-lite"/>
    </source>
</evidence>
<keyword evidence="3" id="KW-1185">Reference proteome</keyword>
<dbReference type="EMBL" id="JMSE01000978">
    <property type="protein sequence ID" value="KDN65892.1"/>
    <property type="molecule type" value="Genomic_DNA"/>
</dbReference>
<feature type="compositionally biased region" description="Basic residues" evidence="1">
    <location>
        <begin position="440"/>
        <end position="451"/>
    </location>
</feature>
<gene>
    <name evidence="2" type="ORF">CSUB01_12082</name>
</gene>